<name>A0ABU9Y0Z0_9SPHN</name>
<keyword evidence="1" id="KW-0472">Membrane</keyword>
<sequence length="62" mass="7002">MNIKGKSALADSWLLWAGTARKLAVMLAVSWLLFDNSQPGRNHLKGSQKPRFEIQHNSQQII</sequence>
<keyword evidence="1" id="KW-0812">Transmembrane</keyword>
<reference evidence="2 3" key="1">
    <citation type="submission" date="2024-05" db="EMBL/GenBank/DDBJ databases">
        <authorList>
            <person name="Liu Q."/>
            <person name="Xin Y.-H."/>
        </authorList>
    </citation>
    <scope>NUCLEOTIDE SEQUENCE [LARGE SCALE GENOMIC DNA]</scope>
    <source>
        <strain evidence="2 3">CGMCC 1.10181</strain>
    </source>
</reference>
<dbReference type="RefSeq" id="WP_343887276.1">
    <property type="nucleotide sequence ID" value="NZ_BAAAEH010000002.1"/>
</dbReference>
<evidence type="ECO:0000313" key="3">
    <source>
        <dbReference type="Proteomes" id="UP001419910"/>
    </source>
</evidence>
<accession>A0ABU9Y0Z0</accession>
<gene>
    <name evidence="2" type="ORF">ABC974_07305</name>
</gene>
<organism evidence="2 3">
    <name type="scientific">Sphingomonas oligophenolica</name>
    <dbReference type="NCBI Taxonomy" id="301154"/>
    <lineage>
        <taxon>Bacteria</taxon>
        <taxon>Pseudomonadati</taxon>
        <taxon>Pseudomonadota</taxon>
        <taxon>Alphaproteobacteria</taxon>
        <taxon>Sphingomonadales</taxon>
        <taxon>Sphingomonadaceae</taxon>
        <taxon>Sphingomonas</taxon>
    </lineage>
</organism>
<keyword evidence="1" id="KW-1133">Transmembrane helix</keyword>
<dbReference type="EMBL" id="JBDIME010000004">
    <property type="protein sequence ID" value="MEN2789425.1"/>
    <property type="molecule type" value="Genomic_DNA"/>
</dbReference>
<evidence type="ECO:0000256" key="1">
    <source>
        <dbReference type="SAM" id="Phobius"/>
    </source>
</evidence>
<evidence type="ECO:0000313" key="2">
    <source>
        <dbReference type="EMBL" id="MEN2789425.1"/>
    </source>
</evidence>
<feature type="transmembrane region" description="Helical" evidence="1">
    <location>
        <begin position="13"/>
        <end position="34"/>
    </location>
</feature>
<comment type="caution">
    <text evidence="2">The sequence shown here is derived from an EMBL/GenBank/DDBJ whole genome shotgun (WGS) entry which is preliminary data.</text>
</comment>
<protein>
    <submittedName>
        <fullName evidence="2">Uncharacterized protein</fullName>
    </submittedName>
</protein>
<dbReference type="Proteomes" id="UP001419910">
    <property type="component" value="Unassembled WGS sequence"/>
</dbReference>
<keyword evidence="3" id="KW-1185">Reference proteome</keyword>
<proteinExistence type="predicted"/>